<dbReference type="PANTHER" id="PTHR45911">
    <property type="entry name" value="C2 DOMAIN-CONTAINING PROTEIN"/>
    <property type="match status" value="1"/>
</dbReference>
<evidence type="ECO:0000256" key="2">
    <source>
        <dbReference type="ARBA" id="ARBA00022837"/>
    </source>
</evidence>
<proteinExistence type="predicted"/>
<sequence length="280" mass="32614">MEIQNTEEEEALINILYEKLQEHISDSISFKKARHFLHKKHNLSLSSVESIFTFNNHPQDIHISLENFSRNFIGYFKSINVKLALAKEEYQEKKEVFNAGIEPIRLAKENIEINQYGIMKGSVLNIVVISATVKRTPYANPFVILKCEMDSFVTTQVMYNSSPEWSQSFSTEIEHGMQDVVCTVMHYDPDGSHELIGVTHISMENLRDQEYKEIEFPIFLHKENEETAGSLKLGLQWIWDATKYYESLSIKWKDETDKFHTETLLLENELKAIQNFINVL</sequence>
<dbReference type="CDD" id="cd00030">
    <property type="entry name" value="C2"/>
    <property type="match status" value="1"/>
</dbReference>
<evidence type="ECO:0000256" key="1">
    <source>
        <dbReference type="ARBA" id="ARBA00022723"/>
    </source>
</evidence>
<dbReference type="EMBL" id="CAJZBQ010000041">
    <property type="protein sequence ID" value="CAG9326977.1"/>
    <property type="molecule type" value="Genomic_DNA"/>
</dbReference>
<gene>
    <name evidence="4" type="ORF">BSTOLATCC_MIC42236</name>
</gene>
<dbReference type="GO" id="GO:0005509">
    <property type="term" value="F:calcium ion binding"/>
    <property type="evidence" value="ECO:0007669"/>
    <property type="project" value="TreeGrafter"/>
</dbReference>
<dbReference type="Gene3D" id="2.60.40.150">
    <property type="entry name" value="C2 domain"/>
    <property type="match status" value="1"/>
</dbReference>
<comment type="caution">
    <text evidence="4">The sequence shown here is derived from an EMBL/GenBank/DDBJ whole genome shotgun (WGS) entry which is preliminary data.</text>
</comment>
<dbReference type="PROSITE" id="PS50004">
    <property type="entry name" value="C2"/>
    <property type="match status" value="1"/>
</dbReference>
<dbReference type="GO" id="GO:0016020">
    <property type="term" value="C:membrane"/>
    <property type="evidence" value="ECO:0007669"/>
    <property type="project" value="TreeGrafter"/>
</dbReference>
<name>A0AAU9JU60_9CILI</name>
<dbReference type="InterPro" id="IPR000008">
    <property type="entry name" value="C2_dom"/>
</dbReference>
<dbReference type="AlphaFoldDB" id="A0AAU9JU60"/>
<keyword evidence="2" id="KW-0106">Calcium</keyword>
<dbReference type="SUPFAM" id="SSF49562">
    <property type="entry name" value="C2 domain (Calcium/lipid-binding domain, CaLB)"/>
    <property type="match status" value="1"/>
</dbReference>
<reference evidence="4" key="1">
    <citation type="submission" date="2021-09" db="EMBL/GenBank/DDBJ databases">
        <authorList>
            <consortium name="AG Swart"/>
            <person name="Singh M."/>
            <person name="Singh A."/>
            <person name="Seah K."/>
            <person name="Emmerich C."/>
        </authorList>
    </citation>
    <scope>NUCLEOTIDE SEQUENCE</scope>
    <source>
        <strain evidence="4">ATCC30299</strain>
    </source>
</reference>
<organism evidence="4 5">
    <name type="scientific">Blepharisma stoltei</name>
    <dbReference type="NCBI Taxonomy" id="1481888"/>
    <lineage>
        <taxon>Eukaryota</taxon>
        <taxon>Sar</taxon>
        <taxon>Alveolata</taxon>
        <taxon>Ciliophora</taxon>
        <taxon>Postciliodesmatophora</taxon>
        <taxon>Heterotrichea</taxon>
        <taxon>Heterotrichida</taxon>
        <taxon>Blepharismidae</taxon>
        <taxon>Blepharisma</taxon>
    </lineage>
</organism>
<dbReference type="InterPro" id="IPR035892">
    <property type="entry name" value="C2_domain_sf"/>
</dbReference>
<accession>A0AAU9JU60</accession>
<dbReference type="Pfam" id="PF00168">
    <property type="entry name" value="C2"/>
    <property type="match status" value="1"/>
</dbReference>
<evidence type="ECO:0000259" key="3">
    <source>
        <dbReference type="PROSITE" id="PS50004"/>
    </source>
</evidence>
<dbReference type="Proteomes" id="UP001162131">
    <property type="component" value="Unassembled WGS sequence"/>
</dbReference>
<dbReference type="SMART" id="SM00239">
    <property type="entry name" value="C2"/>
    <property type="match status" value="1"/>
</dbReference>
<keyword evidence="5" id="KW-1185">Reference proteome</keyword>
<evidence type="ECO:0000313" key="5">
    <source>
        <dbReference type="Proteomes" id="UP001162131"/>
    </source>
</evidence>
<evidence type="ECO:0000313" key="4">
    <source>
        <dbReference type="EMBL" id="CAG9326977.1"/>
    </source>
</evidence>
<keyword evidence="1" id="KW-0479">Metal-binding</keyword>
<dbReference type="PANTHER" id="PTHR45911:SF4">
    <property type="entry name" value="MULTIPLE C2 AND TRANSMEMBRANE DOMAIN-CONTAINING PROTEIN"/>
    <property type="match status" value="1"/>
</dbReference>
<protein>
    <recommendedName>
        <fullName evidence="3">C2 domain-containing protein</fullName>
    </recommendedName>
</protein>
<feature type="domain" description="C2" evidence="3">
    <location>
        <begin position="105"/>
        <end position="218"/>
    </location>
</feature>